<evidence type="ECO:0000313" key="1">
    <source>
        <dbReference type="EMBL" id="CAA3004944.1"/>
    </source>
</evidence>
<dbReference type="AlphaFoldDB" id="A0A8S0TH72"/>
<organism evidence="1 2">
    <name type="scientific">Olea europaea subsp. europaea</name>
    <dbReference type="NCBI Taxonomy" id="158383"/>
    <lineage>
        <taxon>Eukaryota</taxon>
        <taxon>Viridiplantae</taxon>
        <taxon>Streptophyta</taxon>
        <taxon>Embryophyta</taxon>
        <taxon>Tracheophyta</taxon>
        <taxon>Spermatophyta</taxon>
        <taxon>Magnoliopsida</taxon>
        <taxon>eudicotyledons</taxon>
        <taxon>Gunneridae</taxon>
        <taxon>Pentapetalae</taxon>
        <taxon>asterids</taxon>
        <taxon>lamiids</taxon>
        <taxon>Lamiales</taxon>
        <taxon>Oleaceae</taxon>
        <taxon>Oleeae</taxon>
        <taxon>Olea</taxon>
    </lineage>
</organism>
<reference evidence="1 2" key="1">
    <citation type="submission" date="2019-12" db="EMBL/GenBank/DDBJ databases">
        <authorList>
            <person name="Alioto T."/>
            <person name="Alioto T."/>
            <person name="Gomez Garrido J."/>
        </authorList>
    </citation>
    <scope>NUCLEOTIDE SEQUENCE [LARGE SCALE GENOMIC DNA]</scope>
</reference>
<accession>A0A8S0TH72</accession>
<proteinExistence type="predicted"/>
<keyword evidence="2" id="KW-1185">Reference proteome</keyword>
<dbReference type="EMBL" id="CACTIH010006959">
    <property type="protein sequence ID" value="CAA3004944.1"/>
    <property type="molecule type" value="Genomic_DNA"/>
</dbReference>
<comment type="caution">
    <text evidence="1">The sequence shown here is derived from an EMBL/GenBank/DDBJ whole genome shotgun (WGS) entry which is preliminary data.</text>
</comment>
<gene>
    <name evidence="1" type="ORF">OLEA9_A068953</name>
</gene>
<dbReference type="Gramene" id="OE9A068953T1">
    <property type="protein sequence ID" value="OE9A068953C1"/>
    <property type="gene ID" value="OE9A068953"/>
</dbReference>
<name>A0A8S0TH72_OLEEU</name>
<evidence type="ECO:0000313" key="2">
    <source>
        <dbReference type="Proteomes" id="UP000594638"/>
    </source>
</evidence>
<sequence length="121" mass="14103">MRQRVGSDSRMLIARQQQQHNANLLQVKHMGLALERQLVHLQAGPSTRHEQTRWASAEGQGQLVDLNDNFNFDTCHFDGQMGCSNYNIQEFTTSTTKREIHDQQQQQQQQQQWAVMGYNQF</sequence>
<dbReference type="Proteomes" id="UP000594638">
    <property type="component" value="Unassembled WGS sequence"/>
</dbReference>
<protein>
    <submittedName>
        <fullName evidence="1">Uncharacterized protein</fullName>
    </submittedName>
</protein>